<feature type="domain" description="Nitroreductase" evidence="4">
    <location>
        <begin position="78"/>
        <end position="163"/>
    </location>
</feature>
<keyword evidence="6" id="KW-1185">Reference proteome</keyword>
<name>A0ABS3LUP5_9PROT</name>
<comment type="similarity">
    <text evidence="1">Belongs to the nitroreductase family.</text>
</comment>
<dbReference type="Proteomes" id="UP000664771">
    <property type="component" value="Unassembled WGS sequence"/>
</dbReference>
<protein>
    <submittedName>
        <fullName evidence="5">Nitroreductase family protein</fullName>
    </submittedName>
</protein>
<evidence type="ECO:0000259" key="4">
    <source>
        <dbReference type="Pfam" id="PF00881"/>
    </source>
</evidence>
<dbReference type="Gene3D" id="3.40.109.10">
    <property type="entry name" value="NADH Oxidase"/>
    <property type="match status" value="1"/>
</dbReference>
<dbReference type="EMBL" id="JAFVMF010000007">
    <property type="protein sequence ID" value="MBO1359623.1"/>
    <property type="molecule type" value="Genomic_DNA"/>
</dbReference>
<evidence type="ECO:0000256" key="2">
    <source>
        <dbReference type="ARBA" id="ARBA00023002"/>
    </source>
</evidence>
<dbReference type="InterPro" id="IPR029479">
    <property type="entry name" value="Nitroreductase"/>
</dbReference>
<reference evidence="5 6" key="1">
    <citation type="submission" date="2021-03" db="EMBL/GenBank/DDBJ databases">
        <title>The complete genome sequence of Acetobacter sacchari TBRC 11175.</title>
        <authorList>
            <person name="Charoenyingcharoen P."/>
            <person name="Yukphan P."/>
        </authorList>
    </citation>
    <scope>NUCLEOTIDE SEQUENCE [LARGE SCALE GENOMIC DNA]</scope>
    <source>
        <strain evidence="5 6">TBRC 11175</strain>
    </source>
</reference>
<evidence type="ECO:0000256" key="1">
    <source>
        <dbReference type="ARBA" id="ARBA00007118"/>
    </source>
</evidence>
<gene>
    <name evidence="5" type="ORF">J2D73_07415</name>
</gene>
<evidence type="ECO:0000313" key="6">
    <source>
        <dbReference type="Proteomes" id="UP000664771"/>
    </source>
</evidence>
<accession>A0ABS3LUP5</accession>
<evidence type="ECO:0000313" key="5">
    <source>
        <dbReference type="EMBL" id="MBO1359623.1"/>
    </source>
</evidence>
<dbReference type="RefSeq" id="WP_207880977.1">
    <property type="nucleotide sequence ID" value="NZ_JAFVMF010000007.1"/>
</dbReference>
<dbReference type="InterPro" id="IPR000415">
    <property type="entry name" value="Nitroreductase-like"/>
</dbReference>
<feature type="domain" description="Nitroreductase" evidence="4">
    <location>
        <begin position="19"/>
        <end position="61"/>
    </location>
</feature>
<organism evidence="5 6">
    <name type="scientific">Acetobacter sacchari</name>
    <dbReference type="NCBI Taxonomy" id="2661687"/>
    <lineage>
        <taxon>Bacteria</taxon>
        <taxon>Pseudomonadati</taxon>
        <taxon>Pseudomonadota</taxon>
        <taxon>Alphaproteobacteria</taxon>
        <taxon>Acetobacterales</taxon>
        <taxon>Acetobacteraceae</taxon>
        <taxon>Acetobacter</taxon>
    </lineage>
</organism>
<evidence type="ECO:0000256" key="3">
    <source>
        <dbReference type="SAM" id="MobiDB-lite"/>
    </source>
</evidence>
<dbReference type="SUPFAM" id="SSF55469">
    <property type="entry name" value="FMN-dependent nitroreductase-like"/>
    <property type="match status" value="1"/>
</dbReference>
<feature type="region of interest" description="Disordered" evidence="3">
    <location>
        <begin position="166"/>
        <end position="200"/>
    </location>
</feature>
<dbReference type="Pfam" id="PF00881">
    <property type="entry name" value="Nitroreductase"/>
    <property type="match status" value="2"/>
</dbReference>
<dbReference type="CDD" id="cd02138">
    <property type="entry name" value="TdsD-like"/>
    <property type="match status" value="1"/>
</dbReference>
<dbReference type="PANTHER" id="PTHR43673:SF10">
    <property type="entry name" value="NADH DEHYDROGENASE_NAD(P)H NITROREDUCTASE XCC3605-RELATED"/>
    <property type="match status" value="1"/>
</dbReference>
<sequence length="200" mass="21740">MTTSQNRVSSPSTLGIVLDRWSPRAFTDAPISWDELSSIIEAARWAPSAYNSQPWRFLVARKGTPEWETFLSWLIPFNQSWASNASALVYIASRTVMLSPSGETVPATTHEFDAGAASMLLHLQANHLGWATHAMSGFDAEAAKKGLSAPEEFKIHAAVAIGRQGPAELLPEGLRPRETPSGRAPLATVAWEGPFKEQEG</sequence>
<comment type="caution">
    <text evidence="5">The sequence shown here is derived from an EMBL/GenBank/DDBJ whole genome shotgun (WGS) entry which is preliminary data.</text>
</comment>
<dbReference type="PANTHER" id="PTHR43673">
    <property type="entry name" value="NAD(P)H NITROREDUCTASE YDGI-RELATED"/>
    <property type="match status" value="1"/>
</dbReference>
<proteinExistence type="inferred from homology"/>
<keyword evidence="2" id="KW-0560">Oxidoreductase</keyword>